<evidence type="ECO:0000313" key="7">
    <source>
        <dbReference type="Proteomes" id="UP000185725"/>
    </source>
</evidence>
<proteinExistence type="predicted"/>
<dbReference type="Pfam" id="PF00488">
    <property type="entry name" value="MutS_V"/>
    <property type="match status" value="1"/>
</dbReference>
<dbReference type="OrthoDB" id="9802448at2"/>
<accession>A0A381FGI1</accession>
<evidence type="ECO:0000256" key="2">
    <source>
        <dbReference type="ARBA" id="ARBA00022840"/>
    </source>
</evidence>
<dbReference type="GeneID" id="303674539"/>
<evidence type="ECO:0000313" key="5">
    <source>
        <dbReference type="EMBL" id="SIQ08425.1"/>
    </source>
</evidence>
<protein>
    <submittedName>
        <fullName evidence="6">DNA mismatch repair protein mutS</fullName>
    </submittedName>
    <submittedName>
        <fullName evidence="5">MutS domain V</fullName>
    </submittedName>
</protein>
<dbReference type="SMART" id="SM00534">
    <property type="entry name" value="MUTSac"/>
    <property type="match status" value="1"/>
</dbReference>
<organism evidence="6 8">
    <name type="scientific">Chryseobacterium indoltheticum</name>
    <dbReference type="NCBI Taxonomy" id="254"/>
    <lineage>
        <taxon>Bacteria</taxon>
        <taxon>Pseudomonadati</taxon>
        <taxon>Bacteroidota</taxon>
        <taxon>Flavobacteriia</taxon>
        <taxon>Flavobacteriales</taxon>
        <taxon>Weeksellaceae</taxon>
        <taxon>Chryseobacterium group</taxon>
        <taxon>Chryseobacterium</taxon>
    </lineage>
</organism>
<keyword evidence="1" id="KW-0547">Nucleotide-binding</keyword>
<evidence type="ECO:0000259" key="4">
    <source>
        <dbReference type="SMART" id="SM00534"/>
    </source>
</evidence>
<dbReference type="RefSeq" id="WP_076558589.1">
    <property type="nucleotide sequence ID" value="NZ_CP033929.1"/>
</dbReference>
<dbReference type="GO" id="GO:0005524">
    <property type="term" value="F:ATP binding"/>
    <property type="evidence" value="ECO:0007669"/>
    <property type="project" value="UniProtKB-KW"/>
</dbReference>
<dbReference type="KEGG" id="cil:EG358_12570"/>
<reference evidence="5 7" key="1">
    <citation type="submission" date="2017-01" db="EMBL/GenBank/DDBJ databases">
        <authorList>
            <person name="Varghese N."/>
            <person name="Submissions S."/>
        </authorList>
    </citation>
    <scope>NUCLEOTIDE SEQUENCE [LARGE SCALE GENOMIC DNA]</scope>
    <source>
        <strain evidence="5 7">ATCC 27950</strain>
    </source>
</reference>
<dbReference type="GO" id="GO:0140664">
    <property type="term" value="F:ATP-dependent DNA damage sensor activity"/>
    <property type="evidence" value="ECO:0007669"/>
    <property type="project" value="InterPro"/>
</dbReference>
<name>A0A381FGI1_9FLAO</name>
<sequence length="412" mass="48306">MENISEIISHFNFTQTRKSKQYLASFFNQKSFNKNQTLYTQQKLKMFLENFQLINDYKSSENIVSSIQKFLGEVNTDNYNLLTKIMYREFFNQTNNNIALFIEFFYRFGVMLKNFQKSDCCKDYSDEIDKYTQFIDSLSVNEYHHKVLDFKQRKNILTTIEAEVKNGNFISFWNFFYMFDVYSSIAKGIKQNNLKFPQFNSDASFTIEHFYHLDLKNAVQNTIEVKENNTIIFTGANMSGKSTAMKSISIIVLLAHLGVAVPAENCNIPFYESIFLHFSVNDNLKEGYSHFMQEIVNLKNVLQELKTKNCFVVFDEIFNGTNINDAAKITVDTIEGLSKYENSMFIFSTHLNLIENYLVNNKNIMLLHLESFLTENNLTFTYKLKEGWSKMEIGKILFDKHGLNDLLKQNYQ</sequence>
<dbReference type="GO" id="GO:0030983">
    <property type="term" value="F:mismatched DNA binding"/>
    <property type="evidence" value="ECO:0007669"/>
    <property type="project" value="InterPro"/>
</dbReference>
<dbReference type="InterPro" id="IPR045076">
    <property type="entry name" value="MutS"/>
</dbReference>
<keyword evidence="3" id="KW-0238">DNA-binding</keyword>
<gene>
    <name evidence="6" type="primary">mutS_2</name>
    <name evidence="6" type="ORF">NCTC13560_03156</name>
    <name evidence="5" type="ORF">SAMN05421682_102288</name>
</gene>
<evidence type="ECO:0000256" key="1">
    <source>
        <dbReference type="ARBA" id="ARBA00022741"/>
    </source>
</evidence>
<dbReference type="SUPFAM" id="SSF52540">
    <property type="entry name" value="P-loop containing nucleoside triphosphate hydrolases"/>
    <property type="match status" value="1"/>
</dbReference>
<feature type="domain" description="DNA mismatch repair proteins mutS family" evidence="4">
    <location>
        <begin position="228"/>
        <end position="408"/>
    </location>
</feature>
<dbReference type="Gene3D" id="3.40.50.300">
    <property type="entry name" value="P-loop containing nucleotide triphosphate hydrolases"/>
    <property type="match status" value="1"/>
</dbReference>
<dbReference type="InterPro" id="IPR000432">
    <property type="entry name" value="DNA_mismatch_repair_MutS_C"/>
</dbReference>
<dbReference type="GO" id="GO:0006298">
    <property type="term" value="P:mismatch repair"/>
    <property type="evidence" value="ECO:0007669"/>
    <property type="project" value="InterPro"/>
</dbReference>
<evidence type="ECO:0000313" key="8">
    <source>
        <dbReference type="Proteomes" id="UP000255231"/>
    </source>
</evidence>
<dbReference type="EMBL" id="FTMF01000002">
    <property type="protein sequence ID" value="SIQ08425.1"/>
    <property type="molecule type" value="Genomic_DNA"/>
</dbReference>
<dbReference type="PANTHER" id="PTHR11361:SF34">
    <property type="entry name" value="DNA MISMATCH REPAIR PROTEIN MSH1, MITOCHONDRIAL"/>
    <property type="match status" value="1"/>
</dbReference>
<dbReference type="InterPro" id="IPR027417">
    <property type="entry name" value="P-loop_NTPase"/>
</dbReference>
<evidence type="ECO:0000313" key="6">
    <source>
        <dbReference type="EMBL" id="SUX45558.1"/>
    </source>
</evidence>
<evidence type="ECO:0000256" key="3">
    <source>
        <dbReference type="ARBA" id="ARBA00023125"/>
    </source>
</evidence>
<dbReference type="Proteomes" id="UP000185725">
    <property type="component" value="Unassembled WGS sequence"/>
</dbReference>
<dbReference type="EMBL" id="UFVS01000001">
    <property type="protein sequence ID" value="SUX45558.1"/>
    <property type="molecule type" value="Genomic_DNA"/>
</dbReference>
<keyword evidence="2" id="KW-0067">ATP-binding</keyword>
<reference evidence="6 8" key="2">
    <citation type="submission" date="2018-06" db="EMBL/GenBank/DDBJ databases">
        <authorList>
            <consortium name="Pathogen Informatics"/>
            <person name="Doyle S."/>
        </authorList>
    </citation>
    <scope>NUCLEOTIDE SEQUENCE [LARGE SCALE GENOMIC DNA]</scope>
    <source>
        <strain evidence="6 8">NCTC13560</strain>
    </source>
</reference>
<dbReference type="AlphaFoldDB" id="A0A381FGI1"/>
<keyword evidence="7" id="KW-1185">Reference proteome</keyword>
<dbReference type="Proteomes" id="UP000255231">
    <property type="component" value="Unassembled WGS sequence"/>
</dbReference>
<dbReference type="PANTHER" id="PTHR11361">
    <property type="entry name" value="DNA MISMATCH REPAIR PROTEIN MUTS FAMILY MEMBER"/>
    <property type="match status" value="1"/>
</dbReference>